<organism evidence="2 3">
    <name type="scientific">Halomonas cupida</name>
    <dbReference type="NCBI Taxonomy" id="44933"/>
    <lineage>
        <taxon>Bacteria</taxon>
        <taxon>Pseudomonadati</taxon>
        <taxon>Pseudomonadota</taxon>
        <taxon>Gammaproteobacteria</taxon>
        <taxon>Oceanospirillales</taxon>
        <taxon>Halomonadaceae</taxon>
        <taxon>Halomonas</taxon>
    </lineage>
</organism>
<comment type="caution">
    <text evidence="2">The sequence shown here is derived from an EMBL/GenBank/DDBJ whole genome shotgun (WGS) entry which is preliminary data.</text>
</comment>
<dbReference type="RefSeq" id="WP_234987114.1">
    <property type="nucleotide sequence ID" value="NZ_BJXU01000203.1"/>
</dbReference>
<dbReference type="EMBL" id="BJXU01000203">
    <property type="protein sequence ID" value="GEN26258.1"/>
    <property type="molecule type" value="Genomic_DNA"/>
</dbReference>
<proteinExistence type="predicted"/>
<protein>
    <submittedName>
        <fullName evidence="2">Glycosyltransferase WbuB</fullName>
    </submittedName>
</protein>
<sequence>MRHYLNILLLSFYYPPDLSACSFRTQALVKAMLPRLAGDARIDVITTLPNRYASFSAAAPEIEHEQQLSVYRVALPSHQSGMVDQARAFITYARAVNRLVKGQQYDLVVATSSRLMTATLGACIARRQSATLYLDIRDIFVENLRYILPKGARRLGSTAFSPIERWTIGQADKINLVSPGFAGYFEERYPSRRFSWFTNGVDELFAFSSGMGTGCDVSGGDVPERDLPEGNVSGRDVSGCESRLRVVYAGNMGTGQGLDRILPELAKHTANRLDFVVIGDGGGKDALQEALQTERVSNVQLLDPLSRDKLMDEYRSADILFLHLNDMPAFLRVLPSKLFEYAATGKPIWAGLAGHAADFVGKEINNAVVFPPCDALAALQALEQLDLNVCRRDDFVERYRRTRLMEDMADDILETRHAT</sequence>
<dbReference type="Gene3D" id="3.40.50.2000">
    <property type="entry name" value="Glycogen Phosphorylase B"/>
    <property type="match status" value="2"/>
</dbReference>
<evidence type="ECO:0000259" key="1">
    <source>
        <dbReference type="Pfam" id="PF13579"/>
    </source>
</evidence>
<dbReference type="InterPro" id="IPR050194">
    <property type="entry name" value="Glycosyltransferase_grp1"/>
</dbReference>
<dbReference type="Pfam" id="PF13692">
    <property type="entry name" value="Glyco_trans_1_4"/>
    <property type="match status" value="1"/>
</dbReference>
<dbReference type="SUPFAM" id="SSF53756">
    <property type="entry name" value="UDP-Glycosyltransferase/glycogen phosphorylase"/>
    <property type="match status" value="1"/>
</dbReference>
<evidence type="ECO:0000313" key="3">
    <source>
        <dbReference type="Proteomes" id="UP000321726"/>
    </source>
</evidence>
<reference evidence="2 3" key="1">
    <citation type="submission" date="2019-07" db="EMBL/GenBank/DDBJ databases">
        <title>Whole genome shotgun sequence of Halomonas cupida NBRC 102219.</title>
        <authorList>
            <person name="Hosoyama A."/>
            <person name="Uohara A."/>
            <person name="Ohji S."/>
            <person name="Ichikawa N."/>
        </authorList>
    </citation>
    <scope>NUCLEOTIDE SEQUENCE [LARGE SCALE GENOMIC DNA]</scope>
    <source>
        <strain evidence="2 3">NBRC 102219</strain>
    </source>
</reference>
<name>A0ABQ0WPA3_9GAMM</name>
<gene>
    <name evidence="2" type="ORF">HCU01_42070</name>
</gene>
<evidence type="ECO:0000313" key="2">
    <source>
        <dbReference type="EMBL" id="GEN26258.1"/>
    </source>
</evidence>
<dbReference type="InterPro" id="IPR028098">
    <property type="entry name" value="Glyco_trans_4-like_N"/>
</dbReference>
<accession>A0ABQ0WPA3</accession>
<dbReference type="PANTHER" id="PTHR45947:SF3">
    <property type="entry name" value="SULFOQUINOVOSYL TRANSFERASE SQD2"/>
    <property type="match status" value="1"/>
</dbReference>
<dbReference type="Proteomes" id="UP000321726">
    <property type="component" value="Unassembled WGS sequence"/>
</dbReference>
<keyword evidence="3" id="KW-1185">Reference proteome</keyword>
<dbReference type="PANTHER" id="PTHR45947">
    <property type="entry name" value="SULFOQUINOVOSYL TRANSFERASE SQD2"/>
    <property type="match status" value="1"/>
</dbReference>
<dbReference type="CDD" id="cd03794">
    <property type="entry name" value="GT4_WbuB-like"/>
    <property type="match status" value="1"/>
</dbReference>
<feature type="domain" description="Glycosyltransferase subfamily 4-like N-terminal" evidence="1">
    <location>
        <begin position="40"/>
        <end position="190"/>
    </location>
</feature>
<dbReference type="Pfam" id="PF13579">
    <property type="entry name" value="Glyco_trans_4_4"/>
    <property type="match status" value="1"/>
</dbReference>